<dbReference type="EMBL" id="PNBA02000007">
    <property type="protein sequence ID" value="KAG6417918.1"/>
    <property type="molecule type" value="Genomic_DNA"/>
</dbReference>
<dbReference type="Pfam" id="PF06830">
    <property type="entry name" value="Root_cap"/>
    <property type="match status" value="1"/>
</dbReference>
<dbReference type="InterPro" id="IPR009646">
    <property type="entry name" value="Root_cap"/>
</dbReference>
<feature type="chain" id="PRO_5036475290" description="Root cap" evidence="1">
    <location>
        <begin position="27"/>
        <end position="352"/>
    </location>
</feature>
<organism evidence="2">
    <name type="scientific">Salvia splendens</name>
    <name type="common">Scarlet sage</name>
    <dbReference type="NCBI Taxonomy" id="180675"/>
    <lineage>
        <taxon>Eukaryota</taxon>
        <taxon>Viridiplantae</taxon>
        <taxon>Streptophyta</taxon>
        <taxon>Embryophyta</taxon>
        <taxon>Tracheophyta</taxon>
        <taxon>Spermatophyta</taxon>
        <taxon>Magnoliopsida</taxon>
        <taxon>eudicotyledons</taxon>
        <taxon>Gunneridae</taxon>
        <taxon>Pentapetalae</taxon>
        <taxon>asterids</taxon>
        <taxon>lamiids</taxon>
        <taxon>Lamiales</taxon>
        <taxon>Lamiaceae</taxon>
        <taxon>Nepetoideae</taxon>
        <taxon>Mentheae</taxon>
        <taxon>Salviinae</taxon>
        <taxon>Salvia</taxon>
        <taxon>Salvia subgen. Calosphace</taxon>
        <taxon>core Calosphace</taxon>
    </lineage>
</organism>
<evidence type="ECO:0008006" key="4">
    <source>
        <dbReference type="Google" id="ProtNLM"/>
    </source>
</evidence>
<keyword evidence="3" id="KW-1185">Reference proteome</keyword>
<reference evidence="2" key="1">
    <citation type="submission" date="2018-01" db="EMBL/GenBank/DDBJ databases">
        <authorList>
            <person name="Mao J.F."/>
        </authorList>
    </citation>
    <scope>NUCLEOTIDE SEQUENCE</scope>
    <source>
        <strain evidence="2">Huo1</strain>
        <tissue evidence="2">Leaf</tissue>
    </source>
</reference>
<name>A0A8X8XTY2_SALSN</name>
<sequence>MEARKLYFPVALLLLFIFIFISAAAAQGNSGNNANKQKKPPNDAATTNYEMLEPLPKTNQERAFCHARGKCHYKTLTCPPECPQRKPKKNKKNKGCFVDCSSKCEITCKWRRPKCNGFGALCYDPRFVGGDGVMFYFHGSKGSDFAIVSDHNLHINAHLIGARPAGRTRDYTWVQALSVMFDAHTLVIAAKKVAHWDDRTDALAVKWDGQSVAVPTEGDAEWRTSSESGREVVVERTDDVNTVRVTVAGLVEIDIRVTPIGEEENRVHNYQLSSNDAFAHLETQFRFANLSDRVDGILGITYRPGYVSPAKKGVLMPVVGGEDKYYVQSLYSPCCKLCIFSRPSSSPLVEVA</sequence>
<keyword evidence="1" id="KW-0732">Signal</keyword>
<evidence type="ECO:0000256" key="1">
    <source>
        <dbReference type="SAM" id="SignalP"/>
    </source>
</evidence>
<dbReference type="AlphaFoldDB" id="A0A8X8XTY2"/>
<accession>A0A8X8XTY2</accession>
<evidence type="ECO:0000313" key="2">
    <source>
        <dbReference type="EMBL" id="KAG6417918.1"/>
    </source>
</evidence>
<dbReference type="Proteomes" id="UP000298416">
    <property type="component" value="Unassembled WGS sequence"/>
</dbReference>
<dbReference type="OrthoDB" id="585770at2759"/>
<feature type="signal peptide" evidence="1">
    <location>
        <begin position="1"/>
        <end position="26"/>
    </location>
</feature>
<proteinExistence type="predicted"/>
<protein>
    <recommendedName>
        <fullName evidence="4">Root cap</fullName>
    </recommendedName>
</protein>
<dbReference type="PANTHER" id="PTHR31656">
    <property type="entry name" value="ROOT CAP DOMAIN-CONTAINING PROTEIN"/>
    <property type="match status" value="1"/>
</dbReference>
<gene>
    <name evidence="2" type="ORF">SASPL_120115</name>
</gene>
<reference evidence="2" key="2">
    <citation type="submission" date="2020-08" db="EMBL/GenBank/DDBJ databases">
        <title>Plant Genome Project.</title>
        <authorList>
            <person name="Zhang R.-G."/>
        </authorList>
    </citation>
    <scope>NUCLEOTIDE SEQUENCE</scope>
    <source>
        <strain evidence="2">Huo1</strain>
        <tissue evidence="2">Leaf</tissue>
    </source>
</reference>
<evidence type="ECO:0000313" key="3">
    <source>
        <dbReference type="Proteomes" id="UP000298416"/>
    </source>
</evidence>
<comment type="caution">
    <text evidence="2">The sequence shown here is derived from an EMBL/GenBank/DDBJ whole genome shotgun (WGS) entry which is preliminary data.</text>
</comment>